<accession>A0A381WQK1</accession>
<feature type="domain" description="Pyrrolo-quinoline quinone repeat" evidence="1">
    <location>
        <begin position="48"/>
        <end position="176"/>
    </location>
</feature>
<protein>
    <recommendedName>
        <fullName evidence="1">Pyrrolo-quinoline quinone repeat domain-containing protein</fullName>
    </recommendedName>
</protein>
<dbReference type="Gene3D" id="2.40.10.480">
    <property type="match status" value="1"/>
</dbReference>
<dbReference type="EMBL" id="UINC01012549">
    <property type="protein sequence ID" value="SVA54750.1"/>
    <property type="molecule type" value="Genomic_DNA"/>
</dbReference>
<dbReference type="InterPro" id="IPR002372">
    <property type="entry name" value="PQQ_rpt_dom"/>
</dbReference>
<feature type="domain" description="Pyrrolo-quinoline quinone repeat" evidence="1">
    <location>
        <begin position="248"/>
        <end position="437"/>
    </location>
</feature>
<dbReference type="SMART" id="SM00564">
    <property type="entry name" value="PQQ"/>
    <property type="match status" value="3"/>
</dbReference>
<dbReference type="InterPro" id="IPR018391">
    <property type="entry name" value="PQQ_b-propeller_rpt"/>
</dbReference>
<name>A0A381WQK1_9ZZZZ</name>
<dbReference type="Gene3D" id="2.130.10.10">
    <property type="entry name" value="YVTN repeat-like/Quinoprotein amine dehydrogenase"/>
    <property type="match status" value="1"/>
</dbReference>
<sequence>MKIAKNMLWAVALGLSLAGVQAGEWGNWRGPNHNGSTEEKDLPAKFSKTQGVIWSAPMPGPSAATPIVFGDHVFVSSSNPEEQQLMASCHDRKTGALKWKHVVAHGHNKDNRSNYAAPSPVTDGQLVSFYYGNGALATYTTDGKKMWAKNIEKEHGEFAYQWTPSSSPLLHNGTLYLQVLQRNSRVHGRGRDNGKSYILGLDPKTGGQLWKVYRPAKAKAESLEAYSTPVPFTHGGREEILITGGDCITGHDPGSGAELWRWGTWNPTRIGHWRLVPSPVAGAGVVLACAPKRAPVYALKAGAKGDVSSSGMLWHSEGSRDGVSSDVCTPLFYQDDFFVLYGEGRDKMLTRIEPKTGKAKWAIDLKSRPLFRGSPTGADGKLYVMNHAGTVHVIDAKSGKILHRAEMGEAGDDQTRASVAVAHGSLFIRTNSRLYCIGKS</sequence>
<evidence type="ECO:0000313" key="2">
    <source>
        <dbReference type="EMBL" id="SVA54750.1"/>
    </source>
</evidence>
<evidence type="ECO:0000259" key="1">
    <source>
        <dbReference type="Pfam" id="PF13360"/>
    </source>
</evidence>
<reference evidence="2" key="1">
    <citation type="submission" date="2018-05" db="EMBL/GenBank/DDBJ databases">
        <authorList>
            <person name="Lanie J.A."/>
            <person name="Ng W.-L."/>
            <person name="Kazmierczak K.M."/>
            <person name="Andrzejewski T.M."/>
            <person name="Davidsen T.M."/>
            <person name="Wayne K.J."/>
            <person name="Tettelin H."/>
            <person name="Glass J.I."/>
            <person name="Rusch D."/>
            <person name="Podicherti R."/>
            <person name="Tsui H.-C.T."/>
            <person name="Winkler M.E."/>
        </authorList>
    </citation>
    <scope>NUCLEOTIDE SEQUENCE</scope>
</reference>
<gene>
    <name evidence="2" type="ORF">METZ01_LOCUS107604</name>
</gene>
<dbReference type="AlphaFoldDB" id="A0A381WQK1"/>
<proteinExistence type="predicted"/>
<dbReference type="InterPro" id="IPR015943">
    <property type="entry name" value="WD40/YVTN_repeat-like_dom_sf"/>
</dbReference>
<dbReference type="SUPFAM" id="SSF50998">
    <property type="entry name" value="Quinoprotein alcohol dehydrogenase-like"/>
    <property type="match status" value="1"/>
</dbReference>
<dbReference type="PANTHER" id="PTHR34512">
    <property type="entry name" value="CELL SURFACE PROTEIN"/>
    <property type="match status" value="1"/>
</dbReference>
<organism evidence="2">
    <name type="scientific">marine metagenome</name>
    <dbReference type="NCBI Taxonomy" id="408172"/>
    <lineage>
        <taxon>unclassified sequences</taxon>
        <taxon>metagenomes</taxon>
        <taxon>ecological metagenomes</taxon>
    </lineage>
</organism>
<dbReference type="PANTHER" id="PTHR34512:SF30">
    <property type="entry name" value="OUTER MEMBRANE PROTEIN ASSEMBLY FACTOR BAMB"/>
    <property type="match status" value="1"/>
</dbReference>
<dbReference type="InterPro" id="IPR011047">
    <property type="entry name" value="Quinoprotein_ADH-like_sf"/>
</dbReference>
<dbReference type="Pfam" id="PF13360">
    <property type="entry name" value="PQQ_2"/>
    <property type="match status" value="2"/>
</dbReference>